<dbReference type="InterPro" id="IPR007349">
    <property type="entry name" value="DUF418"/>
</dbReference>
<feature type="transmembrane region" description="Helical" evidence="1">
    <location>
        <begin position="50"/>
        <end position="71"/>
    </location>
</feature>
<proteinExistence type="predicted"/>
<feature type="transmembrane region" description="Helical" evidence="1">
    <location>
        <begin position="196"/>
        <end position="215"/>
    </location>
</feature>
<feature type="transmembrane region" description="Helical" evidence="1">
    <location>
        <begin position="299"/>
        <end position="324"/>
    </location>
</feature>
<accession>A0A841HJ88</accession>
<dbReference type="Proteomes" id="UP000588068">
    <property type="component" value="Unassembled WGS sequence"/>
</dbReference>
<dbReference type="Pfam" id="PF04235">
    <property type="entry name" value="DUF418"/>
    <property type="match status" value="1"/>
</dbReference>
<dbReference type="RefSeq" id="WP_184330247.1">
    <property type="nucleotide sequence ID" value="NZ_JACHHZ010000002.1"/>
</dbReference>
<dbReference type="Pfam" id="PF07786">
    <property type="entry name" value="HGSNAT_cat"/>
    <property type="match status" value="1"/>
</dbReference>
<feature type="domain" description="DUF418" evidence="2">
    <location>
        <begin position="209"/>
        <end position="366"/>
    </location>
</feature>
<feature type="transmembrane region" description="Helical" evidence="1">
    <location>
        <begin position="227"/>
        <end position="246"/>
    </location>
</feature>
<feature type="transmembrane region" description="Helical" evidence="1">
    <location>
        <begin position="330"/>
        <end position="348"/>
    </location>
</feature>
<dbReference type="AlphaFoldDB" id="A0A841HJ88"/>
<dbReference type="PANTHER" id="PTHR30590">
    <property type="entry name" value="INNER MEMBRANE PROTEIN"/>
    <property type="match status" value="1"/>
</dbReference>
<name>A0A841HJ88_9GAMM</name>
<evidence type="ECO:0000259" key="3">
    <source>
        <dbReference type="Pfam" id="PF07786"/>
    </source>
</evidence>
<evidence type="ECO:0000313" key="4">
    <source>
        <dbReference type="EMBL" id="MBB6092449.1"/>
    </source>
</evidence>
<comment type="caution">
    <text evidence="4">The sequence shown here is derived from an EMBL/GenBank/DDBJ whole genome shotgun (WGS) entry which is preliminary data.</text>
</comment>
<protein>
    <recommendedName>
        <fullName evidence="6">DUF418 domain-containing protein</fullName>
    </recommendedName>
</protein>
<reference evidence="4 5" key="1">
    <citation type="submission" date="2020-08" db="EMBL/GenBank/DDBJ databases">
        <title>Genomic Encyclopedia of Type Strains, Phase IV (KMG-IV): sequencing the most valuable type-strain genomes for metagenomic binning, comparative biology and taxonomic classification.</title>
        <authorList>
            <person name="Goeker M."/>
        </authorList>
    </citation>
    <scope>NUCLEOTIDE SEQUENCE [LARGE SCALE GENOMIC DNA]</scope>
    <source>
        <strain evidence="4 5">DSM 26723</strain>
    </source>
</reference>
<evidence type="ECO:0008006" key="6">
    <source>
        <dbReference type="Google" id="ProtNLM"/>
    </source>
</evidence>
<sequence>MRAIRPQQRIELIDALRGYALMGLFLIHMVEYYELYWANPVSSSVNSTMFFLFGGKAYAMFGLLFGVSFYILMEGQARRGVDFRARFVWRLMVLLAIGYLHSLVYGGDILTVLAVTGLVLVPLYRCGNAILLLIAAFFVLQGPTMVLRAAEFSWDPGVHGTLMDTYATGSFLDVLRVNTWKGQLGKWGFMIGSGRLWNIVGLSVLGFVLGRAAFFTELERYKSTHRIAFAVLLVLASVLLMLRKPLVSAFKDPIVPQLLDSCTNISLMLLTVMALVLLYRSESVARVLRLLAPCGRMTLSIYVLQSLLLVPFFYGFGAGAYAWLGQPMSAALGVVLWGVQIWLAHLWFRHHHYGPLEWVWRSATFMRTDIPFRKTSNATGQLAAGA</sequence>
<feature type="transmembrane region" description="Helical" evidence="1">
    <location>
        <begin position="12"/>
        <end position="30"/>
    </location>
</feature>
<evidence type="ECO:0000313" key="5">
    <source>
        <dbReference type="Proteomes" id="UP000588068"/>
    </source>
</evidence>
<feature type="transmembrane region" description="Helical" evidence="1">
    <location>
        <begin position="258"/>
        <end position="279"/>
    </location>
</feature>
<evidence type="ECO:0000256" key="1">
    <source>
        <dbReference type="SAM" id="Phobius"/>
    </source>
</evidence>
<dbReference type="InterPro" id="IPR012429">
    <property type="entry name" value="HGSNAT_cat"/>
</dbReference>
<dbReference type="EMBL" id="JACHHZ010000002">
    <property type="protein sequence ID" value="MBB6092449.1"/>
    <property type="molecule type" value="Genomic_DNA"/>
</dbReference>
<organism evidence="4 5">
    <name type="scientific">Povalibacter uvarum</name>
    <dbReference type="NCBI Taxonomy" id="732238"/>
    <lineage>
        <taxon>Bacteria</taxon>
        <taxon>Pseudomonadati</taxon>
        <taxon>Pseudomonadota</taxon>
        <taxon>Gammaproteobacteria</taxon>
        <taxon>Steroidobacterales</taxon>
        <taxon>Steroidobacteraceae</taxon>
        <taxon>Povalibacter</taxon>
    </lineage>
</organism>
<keyword evidence="1" id="KW-0472">Membrane</keyword>
<dbReference type="InterPro" id="IPR052529">
    <property type="entry name" value="Bact_Transport_Assoc"/>
</dbReference>
<evidence type="ECO:0000259" key="2">
    <source>
        <dbReference type="Pfam" id="PF04235"/>
    </source>
</evidence>
<feature type="domain" description="Heparan-alpha-glucosaminide N-acetyltransferase catalytic" evidence="3">
    <location>
        <begin position="9"/>
        <end position="144"/>
    </location>
</feature>
<gene>
    <name evidence="4" type="ORF">HNQ60_001327</name>
</gene>
<keyword evidence="1" id="KW-0812">Transmembrane</keyword>
<keyword evidence="1" id="KW-1133">Transmembrane helix</keyword>
<keyword evidence="5" id="KW-1185">Reference proteome</keyword>
<dbReference type="PANTHER" id="PTHR30590:SF2">
    <property type="entry name" value="INNER MEMBRANE PROTEIN"/>
    <property type="match status" value="1"/>
</dbReference>